<feature type="transmembrane region" description="Helical" evidence="2">
    <location>
        <begin position="184"/>
        <end position="203"/>
    </location>
</feature>
<evidence type="ECO:0000256" key="2">
    <source>
        <dbReference type="SAM" id="Phobius"/>
    </source>
</evidence>
<dbReference type="Proteomes" id="UP001596074">
    <property type="component" value="Unassembled WGS sequence"/>
</dbReference>
<reference evidence="5" key="1">
    <citation type="journal article" date="2019" name="Int. J. Syst. Evol. Microbiol.">
        <title>The Global Catalogue of Microorganisms (GCM) 10K type strain sequencing project: providing services to taxonomists for standard genome sequencing and annotation.</title>
        <authorList>
            <consortium name="The Broad Institute Genomics Platform"/>
            <consortium name="The Broad Institute Genome Sequencing Center for Infectious Disease"/>
            <person name="Wu L."/>
            <person name="Ma J."/>
        </authorList>
    </citation>
    <scope>NUCLEOTIDE SEQUENCE [LARGE SCALE GENOMIC DNA]</scope>
    <source>
        <strain evidence="5">KCTC 42087</strain>
    </source>
</reference>
<proteinExistence type="predicted"/>
<keyword evidence="3" id="KW-0732">Signal</keyword>
<dbReference type="EMBL" id="JBHSON010000003">
    <property type="protein sequence ID" value="MFC5744441.1"/>
    <property type="molecule type" value="Genomic_DNA"/>
</dbReference>
<keyword evidence="2" id="KW-1133">Transmembrane helix</keyword>
<organism evidence="4 5">
    <name type="scientific">Actinomadura rugatobispora</name>
    <dbReference type="NCBI Taxonomy" id="1994"/>
    <lineage>
        <taxon>Bacteria</taxon>
        <taxon>Bacillati</taxon>
        <taxon>Actinomycetota</taxon>
        <taxon>Actinomycetes</taxon>
        <taxon>Streptosporangiales</taxon>
        <taxon>Thermomonosporaceae</taxon>
        <taxon>Actinomadura</taxon>
    </lineage>
</organism>
<comment type="caution">
    <text evidence="4">The sequence shown here is derived from an EMBL/GenBank/DDBJ whole genome shotgun (WGS) entry which is preliminary data.</text>
</comment>
<sequence length="264" mass="28839">MRRVLVLVAARLVVAAAGLALVAACGMAASDAYHDMRGYERALHCAPHLPGDQRECIATVTVTVVERSRRVEDDSPPTPIQVPTPPPAPQPPMPVLRLIPVAAHALPAAGDVPAVAVRAAVADRFRYDVTVRTPDGRRRTFQVGKGLYDRARPGTSGYAEMWRGHVTRLTVGSESKRIPLFREFFFYWLVAWAGAVLVLGALFHPIGQMSVHVLVGGYVVGAVVFYLLRDWSPALLGVPAVVSVLVAVWWATDRLLDRKARRAW</sequence>
<feature type="transmembrane region" description="Helical" evidence="2">
    <location>
        <begin position="234"/>
        <end position="252"/>
    </location>
</feature>
<gene>
    <name evidence="4" type="ORF">ACFPZN_02305</name>
</gene>
<feature type="chain" id="PRO_5047225719" description="DUF2207 domain-containing protein" evidence="3">
    <location>
        <begin position="29"/>
        <end position="264"/>
    </location>
</feature>
<dbReference type="PROSITE" id="PS51257">
    <property type="entry name" value="PROKAR_LIPOPROTEIN"/>
    <property type="match status" value="1"/>
</dbReference>
<keyword evidence="2" id="KW-0472">Membrane</keyword>
<protein>
    <recommendedName>
        <fullName evidence="6">DUF2207 domain-containing protein</fullName>
    </recommendedName>
</protein>
<evidence type="ECO:0000256" key="3">
    <source>
        <dbReference type="SAM" id="SignalP"/>
    </source>
</evidence>
<evidence type="ECO:0008006" key="6">
    <source>
        <dbReference type="Google" id="ProtNLM"/>
    </source>
</evidence>
<name>A0ABW0ZR15_9ACTN</name>
<evidence type="ECO:0000313" key="5">
    <source>
        <dbReference type="Proteomes" id="UP001596074"/>
    </source>
</evidence>
<feature type="region of interest" description="Disordered" evidence="1">
    <location>
        <begin position="67"/>
        <end position="89"/>
    </location>
</feature>
<feature type="compositionally biased region" description="Pro residues" evidence="1">
    <location>
        <begin position="76"/>
        <end position="89"/>
    </location>
</feature>
<evidence type="ECO:0000313" key="4">
    <source>
        <dbReference type="EMBL" id="MFC5744441.1"/>
    </source>
</evidence>
<accession>A0ABW0ZR15</accession>
<keyword evidence="5" id="KW-1185">Reference proteome</keyword>
<dbReference type="RefSeq" id="WP_378279611.1">
    <property type="nucleotide sequence ID" value="NZ_JBHSON010000003.1"/>
</dbReference>
<keyword evidence="2" id="KW-0812">Transmembrane</keyword>
<evidence type="ECO:0000256" key="1">
    <source>
        <dbReference type="SAM" id="MobiDB-lite"/>
    </source>
</evidence>
<feature type="signal peptide" evidence="3">
    <location>
        <begin position="1"/>
        <end position="28"/>
    </location>
</feature>
<feature type="transmembrane region" description="Helical" evidence="2">
    <location>
        <begin position="210"/>
        <end position="228"/>
    </location>
</feature>